<evidence type="ECO:0000313" key="3">
    <source>
        <dbReference type="Proteomes" id="UP000324209"/>
    </source>
</evidence>
<dbReference type="Pfam" id="PF19864">
    <property type="entry name" value="Radical_SAM_N2"/>
    <property type="match status" value="1"/>
</dbReference>
<dbReference type="GO" id="GO:0003824">
    <property type="term" value="F:catalytic activity"/>
    <property type="evidence" value="ECO:0007669"/>
    <property type="project" value="InterPro"/>
</dbReference>
<evidence type="ECO:0000259" key="1">
    <source>
        <dbReference type="PROSITE" id="PS51918"/>
    </source>
</evidence>
<dbReference type="KEGG" id="ock:EXM22_06020"/>
<dbReference type="GO" id="GO:0051536">
    <property type="term" value="F:iron-sulfur cluster binding"/>
    <property type="evidence" value="ECO:0007669"/>
    <property type="project" value="InterPro"/>
</dbReference>
<evidence type="ECO:0000313" key="2">
    <source>
        <dbReference type="EMBL" id="QEN07563.1"/>
    </source>
</evidence>
<keyword evidence="3" id="KW-1185">Reference proteome</keyword>
<dbReference type="SFLD" id="SFLDG01082">
    <property type="entry name" value="B12-binding_domain_containing"/>
    <property type="match status" value="1"/>
</dbReference>
<dbReference type="InterPro" id="IPR045784">
    <property type="entry name" value="Radical_SAM_N2"/>
</dbReference>
<dbReference type="RefSeq" id="WP_149485643.1">
    <property type="nucleotide sequence ID" value="NZ_CP036150.1"/>
</dbReference>
<dbReference type="SFLD" id="SFLDS00029">
    <property type="entry name" value="Radical_SAM"/>
    <property type="match status" value="1"/>
</dbReference>
<dbReference type="EMBL" id="CP036150">
    <property type="protein sequence ID" value="QEN07563.1"/>
    <property type="molecule type" value="Genomic_DNA"/>
</dbReference>
<dbReference type="OrthoDB" id="9806827at2"/>
<dbReference type="InterPro" id="IPR058240">
    <property type="entry name" value="rSAM_sf"/>
</dbReference>
<dbReference type="PROSITE" id="PS51918">
    <property type="entry name" value="RADICAL_SAM"/>
    <property type="match status" value="1"/>
</dbReference>
<name>A0A5C1QHF1_9SPIO</name>
<dbReference type="PANTHER" id="PTHR42731">
    <property type="entry name" value="SLL1084 PROTEIN"/>
    <property type="match status" value="1"/>
</dbReference>
<dbReference type="Gene3D" id="3.80.30.20">
    <property type="entry name" value="tm_1862 like domain"/>
    <property type="match status" value="1"/>
</dbReference>
<organism evidence="2 3">
    <name type="scientific">Oceanispirochaeta crateris</name>
    <dbReference type="NCBI Taxonomy" id="2518645"/>
    <lineage>
        <taxon>Bacteria</taxon>
        <taxon>Pseudomonadati</taxon>
        <taxon>Spirochaetota</taxon>
        <taxon>Spirochaetia</taxon>
        <taxon>Spirochaetales</taxon>
        <taxon>Spirochaetaceae</taxon>
        <taxon>Oceanispirochaeta</taxon>
    </lineage>
</organism>
<dbReference type="PANTHER" id="PTHR42731:SF1">
    <property type="entry name" value="RADICAL SAM DOMAIN PROTEIN"/>
    <property type="match status" value="1"/>
</dbReference>
<dbReference type="SMART" id="SM00729">
    <property type="entry name" value="Elp3"/>
    <property type="match status" value="1"/>
</dbReference>
<dbReference type="CDD" id="cd02065">
    <property type="entry name" value="B12-binding_like"/>
    <property type="match status" value="1"/>
</dbReference>
<feature type="domain" description="Radical SAM core" evidence="1">
    <location>
        <begin position="234"/>
        <end position="467"/>
    </location>
</feature>
<gene>
    <name evidence="2" type="ORF">EXM22_06020</name>
</gene>
<dbReference type="InterPro" id="IPR023404">
    <property type="entry name" value="rSAM_horseshoe"/>
</dbReference>
<proteinExistence type="predicted"/>
<sequence length="835" mass="94538">MTNITVHKDLSRELLKVSKPARYTGGELGCIYKKDEPLKMAISFPDMYEIGMSNQAIRILYNRYNAVKGIQCERVFAPAQDFEEVLRNKNIPLFTLETGIPLNELDILAFSIGYELTLTNLLNIMDLGQIPIRRADRGPNDPLIIAGGPAATNPEAFSDFVDYVYIGEGEVFINEYAASLTASAGEGKEALAEILRQDPAYWWPGKETKTVRAIYTDFGKGSVLRSNLPIASLTTVQEHGVIEIMRGCPNGCRFCHAGYFYRPFRQKDVHDILDEAEHLVSNCGFRNITLSSLSSGDYKGLLPLVEHLNKVYNSRHISFQLPSLRVNSLNLSLLSEISSVRRSGLTFAVETPDSAGQRGLNKDVSRDKILQLLKEAREKGWKLAKFYFMLGLPVESGDTTESEAIVNFLQELQMGSGIKFNVNAGVFIPKPHTPFERVRQLNDQEGMKEIMTLKDGLKSKNFKFGFHSPYSSFIEGIISRGDKRAGDIIEKAFRRGARFDAWDEYHDRSIWKEVINECDWDVEKEICRERGAEESLPWDSISLRVNSSYFKEEKCKSSESVLSAPCEEDCRKPCGVCNKDIHVKNPDEYTFPDLPPVKEVEQTETHDLGEESVKAVFGFSKKDQAIYLGHLDTAHVFERAFQCSGITLSFTQGFNPKPKIEFAHPLSLGVLGRQEIMGVEMPYKPAMTNDDLIGKINEFLPTGFSVNTVKFYPLQKDKTRKKKTLMGSYAGSEYILTPYSDEQTAILVNDSMLDYFQEKAEELGVKGDYTFKIDEGKLFIQARFHNKKMNNIIKFLREIREADPMDEWIIERTKLLALNEKGRSSDYFNLDSSQS</sequence>
<dbReference type="Pfam" id="PF10105">
    <property type="entry name" value="DUF2344"/>
    <property type="match status" value="1"/>
</dbReference>
<dbReference type="InterPro" id="IPR007197">
    <property type="entry name" value="rSAM"/>
</dbReference>
<dbReference type="InterPro" id="IPR018768">
    <property type="entry name" value="DUF2344"/>
</dbReference>
<accession>A0A5C1QHF1</accession>
<dbReference type="Pfam" id="PF04055">
    <property type="entry name" value="Radical_SAM"/>
    <property type="match status" value="1"/>
</dbReference>
<dbReference type="CDD" id="cd01335">
    <property type="entry name" value="Radical_SAM"/>
    <property type="match status" value="1"/>
</dbReference>
<dbReference type="AlphaFoldDB" id="A0A5C1QHF1"/>
<dbReference type="SUPFAM" id="SSF102114">
    <property type="entry name" value="Radical SAM enzymes"/>
    <property type="match status" value="1"/>
</dbReference>
<dbReference type="InterPro" id="IPR006638">
    <property type="entry name" value="Elp3/MiaA/NifB-like_rSAM"/>
</dbReference>
<dbReference type="NCBIfam" id="TIGR03936">
    <property type="entry name" value="sam_1_link_chp"/>
    <property type="match status" value="1"/>
</dbReference>
<protein>
    <submittedName>
        <fullName evidence="2">DUF2344 domain-containing protein</fullName>
    </submittedName>
</protein>
<reference evidence="2 3" key="1">
    <citation type="submission" date="2019-02" db="EMBL/GenBank/DDBJ databases">
        <title>Complete Genome Sequence and Methylome Analysis of free living Spirochaetas.</title>
        <authorList>
            <person name="Fomenkov A."/>
            <person name="Dubinina G."/>
            <person name="Leshcheva N."/>
            <person name="Mikheeva N."/>
            <person name="Grabovich M."/>
            <person name="Vincze T."/>
            <person name="Roberts R.J."/>
        </authorList>
    </citation>
    <scope>NUCLEOTIDE SEQUENCE [LARGE SCALE GENOMIC DNA]</scope>
    <source>
        <strain evidence="2 3">K2</strain>
    </source>
</reference>
<dbReference type="Proteomes" id="UP000324209">
    <property type="component" value="Chromosome"/>
</dbReference>